<evidence type="ECO:0000256" key="10">
    <source>
        <dbReference type="ARBA" id="ARBA00048336"/>
    </source>
</evidence>
<dbReference type="EC" id="3.1.3.16" evidence="12"/>
<dbReference type="GO" id="GO:0008270">
    <property type="term" value="F:zinc ion binding"/>
    <property type="evidence" value="ECO:0007669"/>
    <property type="project" value="UniProtKB-KW"/>
</dbReference>
<dbReference type="AlphaFoldDB" id="A0A8H7ANP2"/>
<dbReference type="PANTHER" id="PTHR14732:SF0">
    <property type="entry name" value="RNA POLYMERASE II SUBUNIT B1 CTD PHOSPHATASE RPAP2-RELATED"/>
    <property type="match status" value="1"/>
</dbReference>
<dbReference type="PANTHER" id="PTHR14732">
    <property type="entry name" value="RNA POLYMERASE II SUBUNIT B1 CTD PHOSPHATASE RPAP2-RELATED"/>
    <property type="match status" value="1"/>
</dbReference>
<dbReference type="GO" id="GO:0008420">
    <property type="term" value="F:RNA polymerase II CTD heptapeptide repeat phosphatase activity"/>
    <property type="evidence" value="ECO:0007669"/>
    <property type="project" value="UniProtKB-UniRule"/>
</dbReference>
<evidence type="ECO:0000256" key="2">
    <source>
        <dbReference type="ARBA" id="ARBA00005676"/>
    </source>
</evidence>
<comment type="function">
    <text evidence="12">Putative RNA polymerase II subunit B1 C-terminal domain (CTD) phosphatase involved in RNA polymerase II transcription regulation.</text>
</comment>
<dbReference type="Gene3D" id="1.25.40.820">
    <property type="match status" value="1"/>
</dbReference>
<dbReference type="Proteomes" id="UP000606974">
    <property type="component" value="Unassembled WGS sequence"/>
</dbReference>
<keyword evidence="7 12" id="KW-0904">Protein phosphatase</keyword>
<dbReference type="InterPro" id="IPR038534">
    <property type="entry name" value="Rtr1/RPAP2_sf"/>
</dbReference>
<dbReference type="InterPro" id="IPR007308">
    <property type="entry name" value="Rtr1/RPAP2_dom"/>
</dbReference>
<feature type="domain" description="RTR1-type" evidence="14">
    <location>
        <begin position="80"/>
        <end position="169"/>
    </location>
</feature>
<feature type="compositionally biased region" description="Basic and acidic residues" evidence="13">
    <location>
        <begin position="281"/>
        <end position="293"/>
    </location>
</feature>
<comment type="similarity">
    <text evidence="2 11 12">Belongs to the RPAP2 family.</text>
</comment>
<keyword evidence="4 12" id="KW-0863">Zinc-finger</keyword>
<feature type="compositionally biased region" description="Basic and acidic residues" evidence="13">
    <location>
        <begin position="18"/>
        <end position="27"/>
    </location>
</feature>
<keyword evidence="5 12" id="KW-0378">Hydrolase</keyword>
<keyword evidence="8 12" id="KW-0539">Nucleus</keyword>
<feature type="region of interest" description="Disordered" evidence="13">
    <location>
        <begin position="258"/>
        <end position="299"/>
    </location>
</feature>
<keyword evidence="16" id="KW-1185">Reference proteome</keyword>
<evidence type="ECO:0000259" key="14">
    <source>
        <dbReference type="PROSITE" id="PS51479"/>
    </source>
</evidence>
<evidence type="ECO:0000256" key="4">
    <source>
        <dbReference type="ARBA" id="ARBA00022771"/>
    </source>
</evidence>
<comment type="catalytic activity">
    <reaction evidence="9 12">
        <text>O-phospho-L-seryl-[protein] + H2O = L-seryl-[protein] + phosphate</text>
        <dbReference type="Rhea" id="RHEA:20629"/>
        <dbReference type="Rhea" id="RHEA-COMP:9863"/>
        <dbReference type="Rhea" id="RHEA-COMP:11604"/>
        <dbReference type="ChEBI" id="CHEBI:15377"/>
        <dbReference type="ChEBI" id="CHEBI:29999"/>
        <dbReference type="ChEBI" id="CHEBI:43474"/>
        <dbReference type="ChEBI" id="CHEBI:83421"/>
        <dbReference type="EC" id="3.1.3.16"/>
    </reaction>
</comment>
<organism evidence="15 16">
    <name type="scientific">Endocarpon pusillum</name>
    <dbReference type="NCBI Taxonomy" id="364733"/>
    <lineage>
        <taxon>Eukaryota</taxon>
        <taxon>Fungi</taxon>
        <taxon>Dikarya</taxon>
        <taxon>Ascomycota</taxon>
        <taxon>Pezizomycotina</taxon>
        <taxon>Eurotiomycetes</taxon>
        <taxon>Chaetothyriomycetidae</taxon>
        <taxon>Verrucariales</taxon>
        <taxon>Verrucariaceae</taxon>
        <taxon>Endocarpon</taxon>
    </lineage>
</organism>
<evidence type="ECO:0000256" key="3">
    <source>
        <dbReference type="ARBA" id="ARBA00022723"/>
    </source>
</evidence>
<evidence type="ECO:0000256" key="8">
    <source>
        <dbReference type="ARBA" id="ARBA00023242"/>
    </source>
</evidence>
<evidence type="ECO:0000256" key="9">
    <source>
        <dbReference type="ARBA" id="ARBA00047761"/>
    </source>
</evidence>
<evidence type="ECO:0000313" key="16">
    <source>
        <dbReference type="Proteomes" id="UP000606974"/>
    </source>
</evidence>
<dbReference type="OrthoDB" id="2590500at2759"/>
<gene>
    <name evidence="15" type="ORF">GJ744_004102</name>
</gene>
<evidence type="ECO:0000256" key="1">
    <source>
        <dbReference type="ARBA" id="ARBA00004123"/>
    </source>
</evidence>
<evidence type="ECO:0000313" key="15">
    <source>
        <dbReference type="EMBL" id="KAF7511514.1"/>
    </source>
</evidence>
<dbReference type="GO" id="GO:0005634">
    <property type="term" value="C:nucleus"/>
    <property type="evidence" value="ECO:0007669"/>
    <property type="project" value="UniProtKB-SubCell"/>
</dbReference>
<evidence type="ECO:0000256" key="5">
    <source>
        <dbReference type="ARBA" id="ARBA00022801"/>
    </source>
</evidence>
<evidence type="ECO:0000256" key="7">
    <source>
        <dbReference type="ARBA" id="ARBA00022912"/>
    </source>
</evidence>
<dbReference type="GO" id="GO:0005737">
    <property type="term" value="C:cytoplasm"/>
    <property type="evidence" value="ECO:0007669"/>
    <property type="project" value="TreeGrafter"/>
</dbReference>
<sequence>MNSFLDCLKADSPSSSDDTSKVQVNDRQKSTALHYARNIQYQKSMQERVLDLIVNTVDLPSHSNADPGRPLASDAALFKRALTLFQPKDYDDIILERNIYEKCGYALCPRPNLKQDRHLSDRTFRSMKQGCKFRLNTKEELDKWCSVECAERAVFVRLQLGAEPAWLRSTPVEDVRLLEESGQKTATEDLVGTMQDLAIKEPLRVDLATSLQSLALDQARKHAIQDRIHALSMERDNNRSTEVDSVTATAIKERETFENPSAPSVPHHANDSVEGYQSRNLRLDQQAESKGYNDCDMNT</sequence>
<keyword evidence="6 12" id="KW-0862">Zinc</keyword>
<dbReference type="PROSITE" id="PS51479">
    <property type="entry name" value="ZF_RTR1"/>
    <property type="match status" value="1"/>
</dbReference>
<name>A0A8H7ANP2_9EURO</name>
<comment type="subcellular location">
    <subcellularLocation>
        <location evidence="1 12">Nucleus</location>
    </subcellularLocation>
</comment>
<dbReference type="InterPro" id="IPR039693">
    <property type="entry name" value="Rtr1/RPAP2"/>
</dbReference>
<proteinExistence type="inferred from homology"/>
<keyword evidence="3 12" id="KW-0479">Metal-binding</keyword>
<evidence type="ECO:0000256" key="6">
    <source>
        <dbReference type="ARBA" id="ARBA00022833"/>
    </source>
</evidence>
<dbReference type="GO" id="GO:0043175">
    <property type="term" value="F:RNA polymerase core enzyme binding"/>
    <property type="evidence" value="ECO:0007669"/>
    <property type="project" value="UniProtKB-UniRule"/>
</dbReference>
<evidence type="ECO:0000256" key="12">
    <source>
        <dbReference type="RuleBase" id="RU367080"/>
    </source>
</evidence>
<evidence type="ECO:0000256" key="13">
    <source>
        <dbReference type="SAM" id="MobiDB-lite"/>
    </source>
</evidence>
<comment type="caution">
    <text evidence="15">The sequence shown here is derived from an EMBL/GenBank/DDBJ whole genome shotgun (WGS) entry which is preliminary data.</text>
</comment>
<protein>
    <recommendedName>
        <fullName evidence="12">RNA polymerase II subunit B1 CTD phosphatase RPAP2 homolog</fullName>
        <ecNumber evidence="12">3.1.3.16</ecNumber>
    </recommendedName>
</protein>
<dbReference type="Pfam" id="PF04181">
    <property type="entry name" value="RPAP2_Rtr1"/>
    <property type="match status" value="1"/>
</dbReference>
<dbReference type="EMBL" id="JAACFV010000019">
    <property type="protein sequence ID" value="KAF7511514.1"/>
    <property type="molecule type" value="Genomic_DNA"/>
</dbReference>
<reference evidence="15" key="1">
    <citation type="submission" date="2020-02" db="EMBL/GenBank/DDBJ databases">
        <authorList>
            <person name="Palmer J.M."/>
        </authorList>
    </citation>
    <scope>NUCLEOTIDE SEQUENCE</scope>
    <source>
        <strain evidence="15">EPUS1.4</strain>
        <tissue evidence="15">Thallus</tissue>
    </source>
</reference>
<evidence type="ECO:0000256" key="11">
    <source>
        <dbReference type="PROSITE-ProRule" id="PRU00812"/>
    </source>
</evidence>
<comment type="catalytic activity">
    <reaction evidence="10 12">
        <text>O-phospho-L-threonyl-[protein] + H2O = L-threonyl-[protein] + phosphate</text>
        <dbReference type="Rhea" id="RHEA:47004"/>
        <dbReference type="Rhea" id="RHEA-COMP:11060"/>
        <dbReference type="Rhea" id="RHEA-COMP:11605"/>
        <dbReference type="ChEBI" id="CHEBI:15377"/>
        <dbReference type="ChEBI" id="CHEBI:30013"/>
        <dbReference type="ChEBI" id="CHEBI:43474"/>
        <dbReference type="ChEBI" id="CHEBI:61977"/>
        <dbReference type="EC" id="3.1.3.16"/>
    </reaction>
</comment>
<feature type="region of interest" description="Disordered" evidence="13">
    <location>
        <begin position="1"/>
        <end position="27"/>
    </location>
</feature>
<accession>A0A8H7ANP2</accession>